<comment type="caution">
    <text evidence="1">The sequence shown here is derived from an EMBL/GenBank/DDBJ whole genome shotgun (WGS) entry which is preliminary data.</text>
</comment>
<protein>
    <submittedName>
        <fullName evidence="1">Uncharacterized protein</fullName>
    </submittedName>
</protein>
<dbReference type="AlphaFoldDB" id="A0A919J0E1"/>
<dbReference type="EMBL" id="BOMM01000029">
    <property type="protein sequence ID" value="GIE11588.1"/>
    <property type="molecule type" value="Genomic_DNA"/>
</dbReference>
<sequence>MLAAVLLPWCRQHSSQRHQGEPAAEALADALLTTLQGFIVRLTIDDTVDVDVLIDRAVKTFGDA</sequence>
<accession>A0A919J0E1</accession>
<evidence type="ECO:0000313" key="2">
    <source>
        <dbReference type="Proteomes" id="UP000598174"/>
    </source>
</evidence>
<organism evidence="1 2">
    <name type="scientific">Paractinoplanes ferrugineus</name>
    <dbReference type="NCBI Taxonomy" id="113564"/>
    <lineage>
        <taxon>Bacteria</taxon>
        <taxon>Bacillati</taxon>
        <taxon>Actinomycetota</taxon>
        <taxon>Actinomycetes</taxon>
        <taxon>Micromonosporales</taxon>
        <taxon>Micromonosporaceae</taxon>
        <taxon>Paractinoplanes</taxon>
    </lineage>
</organism>
<proteinExistence type="predicted"/>
<reference evidence="1" key="1">
    <citation type="submission" date="2021-01" db="EMBL/GenBank/DDBJ databases">
        <title>Whole genome shotgun sequence of Actinoplanes ferrugineus NBRC 15555.</title>
        <authorList>
            <person name="Komaki H."/>
            <person name="Tamura T."/>
        </authorList>
    </citation>
    <scope>NUCLEOTIDE SEQUENCE</scope>
    <source>
        <strain evidence="1">NBRC 15555</strain>
    </source>
</reference>
<name>A0A919J0E1_9ACTN</name>
<evidence type="ECO:0000313" key="1">
    <source>
        <dbReference type="EMBL" id="GIE11588.1"/>
    </source>
</evidence>
<dbReference type="Proteomes" id="UP000598174">
    <property type="component" value="Unassembled WGS sequence"/>
</dbReference>
<gene>
    <name evidence="1" type="ORF">Afe05nite_34280</name>
</gene>
<keyword evidence="2" id="KW-1185">Reference proteome</keyword>